<proteinExistence type="predicted"/>
<dbReference type="AlphaFoldDB" id="A0A7W7YZ63"/>
<protein>
    <submittedName>
        <fullName evidence="1">Putative transcriptional regulator</fullName>
    </submittedName>
</protein>
<gene>
    <name evidence="1" type="ORF">HNQ66_004482</name>
</gene>
<evidence type="ECO:0000313" key="1">
    <source>
        <dbReference type="EMBL" id="MBB5045054.1"/>
    </source>
</evidence>
<evidence type="ECO:0000313" key="2">
    <source>
        <dbReference type="Proteomes" id="UP000535406"/>
    </source>
</evidence>
<organism evidence="1 2">
    <name type="scientific">Shinella fusca</name>
    <dbReference type="NCBI Taxonomy" id="544480"/>
    <lineage>
        <taxon>Bacteria</taxon>
        <taxon>Pseudomonadati</taxon>
        <taxon>Pseudomonadota</taxon>
        <taxon>Alphaproteobacteria</taxon>
        <taxon>Hyphomicrobiales</taxon>
        <taxon>Rhizobiaceae</taxon>
        <taxon>Shinella</taxon>
    </lineage>
</organism>
<dbReference type="RefSeq" id="WP_184146907.1">
    <property type="nucleotide sequence ID" value="NZ_JACHIK010000026.1"/>
</dbReference>
<dbReference type="Proteomes" id="UP000535406">
    <property type="component" value="Unassembled WGS sequence"/>
</dbReference>
<comment type="caution">
    <text evidence="1">The sequence shown here is derived from an EMBL/GenBank/DDBJ whole genome shotgun (WGS) entry which is preliminary data.</text>
</comment>
<reference evidence="1 2" key="1">
    <citation type="submission" date="2020-08" db="EMBL/GenBank/DDBJ databases">
        <title>Genomic Encyclopedia of Type Strains, Phase IV (KMG-IV): sequencing the most valuable type-strain genomes for metagenomic binning, comparative biology and taxonomic classification.</title>
        <authorList>
            <person name="Goeker M."/>
        </authorList>
    </citation>
    <scope>NUCLEOTIDE SEQUENCE [LARGE SCALE GENOMIC DNA]</scope>
    <source>
        <strain evidence="1 2">DSM 21319</strain>
    </source>
</reference>
<accession>A0A7W7YZ63</accession>
<sequence length="60" mass="6555">MTSFSFHAQVAAQAIEKVGRLFNASFDDILAERLKNARRAGAAKVSIDHVDDPRLGRQSA</sequence>
<dbReference type="EMBL" id="JACHIK010000026">
    <property type="protein sequence ID" value="MBB5045054.1"/>
    <property type="molecule type" value="Genomic_DNA"/>
</dbReference>
<name>A0A7W7YZ63_9HYPH</name>
<keyword evidence="2" id="KW-1185">Reference proteome</keyword>